<sequence length="80" mass="8469">MRKPLIAAVAFIVSAIFAPVLLLIIVMLIGYVWMALAQHNQSGLGAVAGGISEAAVLLVPILCGIIGTLIVLHRLDRREP</sequence>
<evidence type="ECO:0000313" key="3">
    <source>
        <dbReference type="Proteomes" id="UP000269669"/>
    </source>
</evidence>
<dbReference type="EMBL" id="RSDW01000001">
    <property type="protein sequence ID" value="RSL15330.1"/>
    <property type="molecule type" value="Genomic_DNA"/>
</dbReference>
<comment type="caution">
    <text evidence="2">The sequence shown here is derived from an EMBL/GenBank/DDBJ whole genome shotgun (WGS) entry which is preliminary data.</text>
</comment>
<keyword evidence="1" id="KW-0472">Membrane</keyword>
<keyword evidence="3" id="KW-1185">Reference proteome</keyword>
<feature type="transmembrane region" description="Helical" evidence="1">
    <location>
        <begin position="7"/>
        <end position="34"/>
    </location>
</feature>
<dbReference type="Proteomes" id="UP000269669">
    <property type="component" value="Unassembled WGS sequence"/>
</dbReference>
<evidence type="ECO:0000256" key="1">
    <source>
        <dbReference type="SAM" id="Phobius"/>
    </source>
</evidence>
<reference evidence="2 3" key="1">
    <citation type="submission" date="2018-12" db="EMBL/GenBank/DDBJ databases">
        <title>Sequencing of bacterial isolates from soil warming experiment in Harvard Forest, Massachusetts, USA.</title>
        <authorList>
            <person name="Deangelis K."/>
        </authorList>
    </citation>
    <scope>NUCLEOTIDE SEQUENCE [LARGE SCALE GENOMIC DNA]</scope>
    <source>
        <strain evidence="2 3">EB153</strain>
    </source>
</reference>
<keyword evidence="1" id="KW-1133">Transmembrane helix</keyword>
<protein>
    <submittedName>
        <fullName evidence="2">Uncharacterized protein</fullName>
    </submittedName>
</protein>
<feature type="transmembrane region" description="Helical" evidence="1">
    <location>
        <begin position="54"/>
        <end position="72"/>
    </location>
</feature>
<dbReference type="AlphaFoldDB" id="A0A3R9WEM0"/>
<accession>A0A3R9WEM0</accession>
<evidence type="ECO:0000313" key="2">
    <source>
        <dbReference type="EMBL" id="RSL15330.1"/>
    </source>
</evidence>
<organism evidence="2 3">
    <name type="scientific">Edaphobacter aggregans</name>
    <dbReference type="NCBI Taxonomy" id="570835"/>
    <lineage>
        <taxon>Bacteria</taxon>
        <taxon>Pseudomonadati</taxon>
        <taxon>Acidobacteriota</taxon>
        <taxon>Terriglobia</taxon>
        <taxon>Terriglobales</taxon>
        <taxon>Acidobacteriaceae</taxon>
        <taxon>Edaphobacter</taxon>
    </lineage>
</organism>
<gene>
    <name evidence="2" type="ORF">EDE15_0815</name>
</gene>
<dbReference type="RefSeq" id="WP_125484085.1">
    <property type="nucleotide sequence ID" value="NZ_RSDW01000001.1"/>
</dbReference>
<proteinExistence type="predicted"/>
<name>A0A3R9WEM0_9BACT</name>
<keyword evidence="1" id="KW-0812">Transmembrane</keyword>